<accession>A0ABQ6P372</accession>
<evidence type="ECO:0000313" key="2">
    <source>
        <dbReference type="EMBL" id="GMM59315.1"/>
    </source>
</evidence>
<dbReference type="InterPro" id="IPR044624">
    <property type="entry name" value="Mbb1-like"/>
</dbReference>
<dbReference type="EMBL" id="BTFW01000001">
    <property type="protein sequence ID" value="GMM59315.1"/>
    <property type="molecule type" value="Genomic_DNA"/>
</dbReference>
<dbReference type="PROSITE" id="PS50005">
    <property type="entry name" value="TPR"/>
    <property type="match status" value="2"/>
</dbReference>
<dbReference type="InterPro" id="IPR011990">
    <property type="entry name" value="TPR-like_helical_dom_sf"/>
</dbReference>
<dbReference type="PANTHER" id="PTHR44917:SF1">
    <property type="entry name" value="PROTEIN HIGH CHLOROPHYLL FLUORESCENT 107"/>
    <property type="match status" value="1"/>
</dbReference>
<dbReference type="PANTHER" id="PTHR44917">
    <property type="entry name" value="PROTEIN HIGH CHLOROPHYLL FLUORESCENT 107"/>
    <property type="match status" value="1"/>
</dbReference>
<organism evidence="2 3">
    <name type="scientific">Novosphingobium pituita</name>
    <dbReference type="NCBI Taxonomy" id="3056842"/>
    <lineage>
        <taxon>Bacteria</taxon>
        <taxon>Pseudomonadati</taxon>
        <taxon>Pseudomonadota</taxon>
        <taxon>Alphaproteobacteria</taxon>
        <taxon>Sphingomonadales</taxon>
        <taxon>Sphingomonadaceae</taxon>
        <taxon>Novosphingobium</taxon>
    </lineage>
</organism>
<comment type="caution">
    <text evidence="2">The sequence shown here is derived from an EMBL/GenBank/DDBJ whole genome shotgun (WGS) entry which is preliminary data.</text>
</comment>
<feature type="repeat" description="TPR" evidence="1">
    <location>
        <begin position="87"/>
        <end position="120"/>
    </location>
</feature>
<protein>
    <recommendedName>
        <fullName evidence="4">Tetratricopeptide repeat protein</fullName>
    </recommendedName>
</protein>
<dbReference type="RefSeq" id="WP_317973174.1">
    <property type="nucleotide sequence ID" value="NZ_BTFW01000001.1"/>
</dbReference>
<reference evidence="2 3" key="1">
    <citation type="submission" date="2023-06" db="EMBL/GenBank/DDBJ databases">
        <title>Draft genome sequence of Novosphingobium sp. strain IK01.</title>
        <authorList>
            <person name="Hatamoto M."/>
            <person name="Ikarashi T."/>
            <person name="Yamaguchi T."/>
        </authorList>
    </citation>
    <scope>NUCLEOTIDE SEQUENCE [LARGE SCALE GENOMIC DNA]</scope>
    <source>
        <strain evidence="2 3">IK01</strain>
    </source>
</reference>
<name>A0ABQ6P372_9SPHN</name>
<feature type="repeat" description="TPR" evidence="1">
    <location>
        <begin position="121"/>
        <end position="154"/>
    </location>
</feature>
<evidence type="ECO:0008006" key="4">
    <source>
        <dbReference type="Google" id="ProtNLM"/>
    </source>
</evidence>
<dbReference type="SUPFAM" id="SSF48452">
    <property type="entry name" value="TPR-like"/>
    <property type="match status" value="3"/>
</dbReference>
<keyword evidence="1" id="KW-0802">TPR repeat</keyword>
<gene>
    <name evidence="2" type="ORF">NUTIK01_00920</name>
</gene>
<sequence length="526" mass="56068">MAGLLTGLWPLSSQADGGIDALRARSRAALARHDPIAAEVPLREALRKGASEDALRADLGAALLARDDRVEAHRILDKGDFTPDTAALGWRMRGELAMSEGHLPQAGQDFDQALKVAPGDADLWVSIARLRFTGGEEAQAQEAAERAVTLAPRSARALAMRGMMVRARFGLRAGLPWFEQGLRFHPDDAGLLVEYAATLGDMGRNRDMLAAVRRLAQADPGEPRIFYLQAVLAARAGRSELARSLLQRTGTALRDLPGAMLLGGVLEYRAGNYAVAAGLLERLARLQPGNLEAQQLLARVTARSGDNRQVVLRWDAVARQPFASPYLKVLVARSWLALGQKARGQAMLASAGLSRAGGGAAGEAGGGRGPFVSIPPDQPLGALSLRYQDAPNFAGVAVPYVRGLLAARRGDQARVVADRLRDANPGASQAWLVAGDVRMLGGDPRGAVAQYEQAATIRFGEPVLRRLDAALRASGQPRAADTVTARYLDANPQSLAAMRLLLAAWREEGRMAEAAAMERALRARGV</sequence>
<dbReference type="Proteomes" id="UP001187221">
    <property type="component" value="Unassembled WGS sequence"/>
</dbReference>
<dbReference type="InterPro" id="IPR019734">
    <property type="entry name" value="TPR_rpt"/>
</dbReference>
<dbReference type="Pfam" id="PF13432">
    <property type="entry name" value="TPR_16"/>
    <property type="match status" value="3"/>
</dbReference>
<evidence type="ECO:0000313" key="3">
    <source>
        <dbReference type="Proteomes" id="UP001187221"/>
    </source>
</evidence>
<proteinExistence type="predicted"/>
<dbReference type="SMART" id="SM00028">
    <property type="entry name" value="TPR"/>
    <property type="match status" value="3"/>
</dbReference>
<keyword evidence="3" id="KW-1185">Reference proteome</keyword>
<dbReference type="Gene3D" id="1.25.40.10">
    <property type="entry name" value="Tetratricopeptide repeat domain"/>
    <property type="match status" value="2"/>
</dbReference>
<evidence type="ECO:0000256" key="1">
    <source>
        <dbReference type="PROSITE-ProRule" id="PRU00339"/>
    </source>
</evidence>